<feature type="domain" description="Lipid/polyisoprenoid-binding YceI-like" evidence="1">
    <location>
        <begin position="1"/>
        <end position="153"/>
    </location>
</feature>
<dbReference type="EMBL" id="CP011125">
    <property type="protein sequence ID" value="AKF08927.1"/>
    <property type="molecule type" value="Genomic_DNA"/>
</dbReference>
<name>A0A0F6W724_9BACT</name>
<reference evidence="2 3" key="1">
    <citation type="submission" date="2015-03" db="EMBL/GenBank/DDBJ databases">
        <title>Genome assembly of Sandaracinus amylolyticus DSM 53668.</title>
        <authorList>
            <person name="Sharma G."/>
            <person name="Subramanian S."/>
        </authorList>
    </citation>
    <scope>NUCLEOTIDE SEQUENCE [LARGE SCALE GENOMIC DNA]</scope>
    <source>
        <strain evidence="2 3">DSM 53668</strain>
    </source>
</reference>
<evidence type="ECO:0000313" key="3">
    <source>
        <dbReference type="Proteomes" id="UP000034883"/>
    </source>
</evidence>
<dbReference type="KEGG" id="samy:DB32_006076"/>
<proteinExistence type="predicted"/>
<evidence type="ECO:0000259" key="1">
    <source>
        <dbReference type="SMART" id="SM00867"/>
    </source>
</evidence>
<dbReference type="SUPFAM" id="SSF101874">
    <property type="entry name" value="YceI-like"/>
    <property type="match status" value="1"/>
</dbReference>
<dbReference type="PANTHER" id="PTHR34406">
    <property type="entry name" value="PROTEIN YCEI"/>
    <property type="match status" value="1"/>
</dbReference>
<accession>A0A0F6W724</accession>
<sequence length="156" mass="17050">MMITNVRGEFQKVSGEAVFDPATPEASKVTATIDVASINTREEKRDGHLRSADFFDAEKHPTITFESKRVRRAGDGYEVVGDLTIRGTTREVTLTVEDVTAEHADPWGNRRIGASARTKVRRSDFGMTWNSALEAGGVLVGDEISIAIEVSLIKQG</sequence>
<dbReference type="Gene3D" id="2.40.128.110">
    <property type="entry name" value="Lipid/polyisoprenoid-binding, YceI-like"/>
    <property type="match status" value="1"/>
</dbReference>
<dbReference type="STRING" id="927083.DB32_006076"/>
<dbReference type="InterPro" id="IPR036761">
    <property type="entry name" value="TTHA0802/YceI-like_sf"/>
</dbReference>
<dbReference type="Proteomes" id="UP000034883">
    <property type="component" value="Chromosome"/>
</dbReference>
<dbReference type="AlphaFoldDB" id="A0A0F6W724"/>
<dbReference type="InterPro" id="IPR007372">
    <property type="entry name" value="Lipid/polyisoprenoid-bd_YceI"/>
</dbReference>
<organism evidence="2 3">
    <name type="scientific">Sandaracinus amylolyticus</name>
    <dbReference type="NCBI Taxonomy" id="927083"/>
    <lineage>
        <taxon>Bacteria</taxon>
        <taxon>Pseudomonadati</taxon>
        <taxon>Myxococcota</taxon>
        <taxon>Polyangia</taxon>
        <taxon>Polyangiales</taxon>
        <taxon>Sandaracinaceae</taxon>
        <taxon>Sandaracinus</taxon>
    </lineage>
</organism>
<dbReference type="SMART" id="SM00867">
    <property type="entry name" value="YceI"/>
    <property type="match status" value="1"/>
</dbReference>
<dbReference type="PANTHER" id="PTHR34406:SF1">
    <property type="entry name" value="PROTEIN YCEI"/>
    <property type="match status" value="1"/>
</dbReference>
<evidence type="ECO:0000313" key="2">
    <source>
        <dbReference type="EMBL" id="AKF08927.1"/>
    </source>
</evidence>
<gene>
    <name evidence="2" type="ORF">DB32_006076</name>
</gene>
<keyword evidence="3" id="KW-1185">Reference proteome</keyword>
<protein>
    <recommendedName>
        <fullName evidence="1">Lipid/polyisoprenoid-binding YceI-like domain-containing protein</fullName>
    </recommendedName>
</protein>
<dbReference type="Pfam" id="PF04264">
    <property type="entry name" value="YceI"/>
    <property type="match status" value="1"/>
</dbReference>